<keyword evidence="2" id="KW-1185">Reference proteome</keyword>
<dbReference type="Proteomes" id="UP001230504">
    <property type="component" value="Unassembled WGS sequence"/>
</dbReference>
<evidence type="ECO:0000313" key="2">
    <source>
        <dbReference type="Proteomes" id="UP001230504"/>
    </source>
</evidence>
<comment type="caution">
    <text evidence="1">The sequence shown here is derived from an EMBL/GenBank/DDBJ whole genome shotgun (WGS) entry which is preliminary data.</text>
</comment>
<reference evidence="1" key="1">
    <citation type="submission" date="2021-06" db="EMBL/GenBank/DDBJ databases">
        <title>Comparative genomics, transcriptomics and evolutionary studies reveal genomic signatures of adaptation to plant cell wall in hemibiotrophic fungi.</title>
        <authorList>
            <consortium name="DOE Joint Genome Institute"/>
            <person name="Baroncelli R."/>
            <person name="Diaz J.F."/>
            <person name="Benocci T."/>
            <person name="Peng M."/>
            <person name="Battaglia E."/>
            <person name="Haridas S."/>
            <person name="Andreopoulos W."/>
            <person name="Labutti K."/>
            <person name="Pangilinan J."/>
            <person name="Floch G.L."/>
            <person name="Makela M.R."/>
            <person name="Henrissat B."/>
            <person name="Grigoriev I.V."/>
            <person name="Crouch J.A."/>
            <person name="De Vries R.P."/>
            <person name="Sukno S.A."/>
            <person name="Thon M.R."/>
        </authorList>
    </citation>
    <scope>NUCLEOTIDE SEQUENCE</scope>
    <source>
        <strain evidence="1">CBS 125086</strain>
    </source>
</reference>
<protein>
    <submittedName>
        <fullName evidence="1">Uncharacterized protein</fullName>
    </submittedName>
</protein>
<proteinExistence type="predicted"/>
<dbReference type="AlphaFoldDB" id="A0AAD8PSN2"/>
<gene>
    <name evidence="1" type="ORF">LY79DRAFT_563912</name>
</gene>
<accession>A0AAD8PSN2</accession>
<dbReference type="RefSeq" id="XP_060410630.1">
    <property type="nucleotide sequence ID" value="XM_060558608.1"/>
</dbReference>
<organism evidence="1 2">
    <name type="scientific">Colletotrichum navitas</name>
    <dbReference type="NCBI Taxonomy" id="681940"/>
    <lineage>
        <taxon>Eukaryota</taxon>
        <taxon>Fungi</taxon>
        <taxon>Dikarya</taxon>
        <taxon>Ascomycota</taxon>
        <taxon>Pezizomycotina</taxon>
        <taxon>Sordariomycetes</taxon>
        <taxon>Hypocreomycetidae</taxon>
        <taxon>Glomerellales</taxon>
        <taxon>Glomerellaceae</taxon>
        <taxon>Colletotrichum</taxon>
        <taxon>Colletotrichum graminicola species complex</taxon>
    </lineage>
</organism>
<sequence>MPQIFDTIVQVRIYIHITMLNYMTPSHIGRIRYLEYQKPSRQQLKQVTMVCTNKTATIGLGAIISRCGVPVSSPSLAWVEVVYLCVLRFIPPGSFSPYLTACCFIRRLVCRQLTRQPRYRSKNRLSVRAVATDPRRRVVWTQSHLGPSALVCTLLQERAACQSRVGALV</sequence>
<evidence type="ECO:0000313" key="1">
    <source>
        <dbReference type="EMBL" id="KAK1579507.1"/>
    </source>
</evidence>
<name>A0AAD8PSN2_9PEZI</name>
<dbReference type="EMBL" id="JAHLJV010000065">
    <property type="protein sequence ID" value="KAK1579507.1"/>
    <property type="molecule type" value="Genomic_DNA"/>
</dbReference>
<dbReference type="GeneID" id="85442848"/>